<reference evidence="16" key="1">
    <citation type="journal article" date="2023" name="Plant J.">
        <title>The genome of the king protea, Protea cynaroides.</title>
        <authorList>
            <person name="Chang J."/>
            <person name="Duong T.A."/>
            <person name="Schoeman C."/>
            <person name="Ma X."/>
            <person name="Roodt D."/>
            <person name="Barker N."/>
            <person name="Li Z."/>
            <person name="Van de Peer Y."/>
            <person name="Mizrachi E."/>
        </authorList>
    </citation>
    <scope>NUCLEOTIDE SEQUENCE</scope>
    <source>
        <tissue evidence="16">Young leaves</tissue>
    </source>
</reference>
<dbReference type="Gene3D" id="3.40.50.2300">
    <property type="match status" value="1"/>
</dbReference>
<dbReference type="SUPFAM" id="SSF52172">
    <property type="entry name" value="CheY-like"/>
    <property type="match status" value="1"/>
</dbReference>
<evidence type="ECO:0000259" key="15">
    <source>
        <dbReference type="PROSITE" id="PS51017"/>
    </source>
</evidence>
<dbReference type="GO" id="GO:0005634">
    <property type="term" value="C:nucleus"/>
    <property type="evidence" value="ECO:0007669"/>
    <property type="project" value="UniProtKB-SubCell"/>
</dbReference>
<evidence type="ECO:0000259" key="14">
    <source>
        <dbReference type="PROSITE" id="PS50811"/>
    </source>
</evidence>
<evidence type="ECO:0000256" key="2">
    <source>
        <dbReference type="ARBA" id="ARBA00010330"/>
    </source>
</evidence>
<feature type="compositionally biased region" description="Polar residues" evidence="12">
    <location>
        <begin position="265"/>
        <end position="276"/>
    </location>
</feature>
<evidence type="ECO:0000256" key="12">
    <source>
        <dbReference type="SAM" id="MobiDB-lite"/>
    </source>
</evidence>
<accession>A0A9Q0KKY0</accession>
<feature type="region of interest" description="Disordered" evidence="12">
    <location>
        <begin position="217"/>
        <end position="300"/>
    </location>
</feature>
<dbReference type="InterPro" id="IPR044810">
    <property type="entry name" value="WRKY_plant"/>
</dbReference>
<dbReference type="OrthoDB" id="60033at2759"/>
<keyword evidence="3" id="KW-0677">Repeat</keyword>
<feature type="domain" description="WRKY" evidence="14">
    <location>
        <begin position="1302"/>
        <end position="1367"/>
    </location>
</feature>
<evidence type="ECO:0000259" key="13">
    <source>
        <dbReference type="PROSITE" id="PS50110"/>
    </source>
</evidence>
<evidence type="ECO:0000256" key="10">
    <source>
        <dbReference type="PROSITE-ProRule" id="PRU00169"/>
    </source>
</evidence>
<dbReference type="GO" id="GO:0043565">
    <property type="term" value="F:sequence-specific DNA binding"/>
    <property type="evidence" value="ECO:0007669"/>
    <property type="project" value="InterPro"/>
</dbReference>
<evidence type="ECO:0000256" key="5">
    <source>
        <dbReference type="ARBA" id="ARBA00023015"/>
    </source>
</evidence>
<feature type="domain" description="WRKY" evidence="14">
    <location>
        <begin position="1107"/>
        <end position="1164"/>
    </location>
</feature>
<evidence type="ECO:0000256" key="11">
    <source>
        <dbReference type="PROSITE-ProRule" id="PRU00357"/>
    </source>
</evidence>
<feature type="region of interest" description="Disordered" evidence="12">
    <location>
        <begin position="1361"/>
        <end position="1391"/>
    </location>
</feature>
<dbReference type="PROSITE" id="PS50110">
    <property type="entry name" value="RESPONSE_REGULATORY"/>
    <property type="match status" value="1"/>
</dbReference>
<evidence type="ECO:0000313" key="16">
    <source>
        <dbReference type="EMBL" id="KAJ4972379.1"/>
    </source>
</evidence>
<dbReference type="Proteomes" id="UP001141806">
    <property type="component" value="Unassembled WGS sequence"/>
</dbReference>
<dbReference type="Pfam" id="PF06203">
    <property type="entry name" value="CCT"/>
    <property type="match status" value="1"/>
</dbReference>
<feature type="compositionally biased region" description="Basic residues" evidence="12">
    <location>
        <begin position="628"/>
        <end position="644"/>
    </location>
</feature>
<evidence type="ECO:0000313" key="17">
    <source>
        <dbReference type="Proteomes" id="UP001141806"/>
    </source>
</evidence>
<dbReference type="InterPro" id="IPR010402">
    <property type="entry name" value="CCT_domain"/>
</dbReference>
<keyword evidence="7" id="KW-0238">DNA-binding</keyword>
<evidence type="ECO:0000256" key="8">
    <source>
        <dbReference type="ARBA" id="ARBA00023163"/>
    </source>
</evidence>
<dbReference type="GO" id="GO:0000160">
    <property type="term" value="P:phosphorelay signal transduction system"/>
    <property type="evidence" value="ECO:0007669"/>
    <property type="project" value="UniProtKB-KW"/>
</dbReference>
<evidence type="ECO:0000256" key="1">
    <source>
        <dbReference type="ARBA" id="ARBA00004123"/>
    </source>
</evidence>
<protein>
    <submittedName>
        <fullName evidence="16">Uncharacterized protein</fullName>
    </submittedName>
</protein>
<gene>
    <name evidence="16" type="ORF">NE237_005478</name>
</gene>
<dbReference type="PROSITE" id="PS50811">
    <property type="entry name" value="WRKY"/>
    <property type="match status" value="2"/>
</dbReference>
<dbReference type="PANTHER" id="PTHR31221:SF90">
    <property type="entry name" value="WRKY TRANSCRIPTION FACTOR 44"/>
    <property type="match status" value="1"/>
</dbReference>
<dbReference type="InterPro" id="IPR036576">
    <property type="entry name" value="WRKY_dom_sf"/>
</dbReference>
<evidence type="ECO:0000256" key="7">
    <source>
        <dbReference type="ARBA" id="ARBA00023125"/>
    </source>
</evidence>
<feature type="compositionally biased region" description="Low complexity" evidence="12">
    <location>
        <begin position="680"/>
        <end position="699"/>
    </location>
</feature>
<dbReference type="FunFam" id="2.20.25.80:FF:000006">
    <property type="entry name" value="WRKY transcription factor"/>
    <property type="match status" value="2"/>
</dbReference>
<feature type="region of interest" description="Disordered" evidence="12">
    <location>
        <begin position="1156"/>
        <end position="1190"/>
    </location>
</feature>
<keyword evidence="6" id="KW-0090">Biological rhythms</keyword>
<keyword evidence="5" id="KW-0805">Transcription regulation</keyword>
<evidence type="ECO:0000256" key="3">
    <source>
        <dbReference type="ARBA" id="ARBA00022737"/>
    </source>
</evidence>
<feature type="domain" description="Response regulatory" evidence="13">
    <location>
        <begin position="94"/>
        <end position="212"/>
    </location>
</feature>
<dbReference type="SUPFAM" id="SSF118290">
    <property type="entry name" value="WRKY DNA-binding domain"/>
    <property type="match status" value="2"/>
</dbReference>
<dbReference type="GO" id="GO:0003700">
    <property type="term" value="F:DNA-binding transcription factor activity"/>
    <property type="evidence" value="ECO:0007669"/>
    <property type="project" value="InterPro"/>
</dbReference>
<feature type="region of interest" description="Disordered" evidence="12">
    <location>
        <begin position="536"/>
        <end position="563"/>
    </location>
</feature>
<dbReference type="PROSITE" id="PS51017">
    <property type="entry name" value="CCT"/>
    <property type="match status" value="1"/>
</dbReference>
<evidence type="ECO:0000256" key="4">
    <source>
        <dbReference type="ARBA" id="ARBA00023012"/>
    </source>
</evidence>
<dbReference type="Gene3D" id="2.20.25.80">
    <property type="entry name" value="WRKY domain"/>
    <property type="match status" value="2"/>
</dbReference>
<evidence type="ECO:0000256" key="6">
    <source>
        <dbReference type="ARBA" id="ARBA00023108"/>
    </source>
</evidence>
<feature type="domain" description="CCT" evidence="15">
    <location>
        <begin position="746"/>
        <end position="788"/>
    </location>
</feature>
<dbReference type="FunFam" id="3.40.50.2300:FF:000214">
    <property type="entry name" value="Two-component response regulator-like PRR37"/>
    <property type="match status" value="1"/>
</dbReference>
<dbReference type="Pfam" id="PF03106">
    <property type="entry name" value="WRKY"/>
    <property type="match status" value="2"/>
</dbReference>
<dbReference type="Pfam" id="PF00072">
    <property type="entry name" value="Response_reg"/>
    <property type="match status" value="1"/>
</dbReference>
<dbReference type="InterPro" id="IPR001789">
    <property type="entry name" value="Sig_transdc_resp-reg_receiver"/>
</dbReference>
<comment type="caution">
    <text evidence="16">The sequence shown here is derived from an EMBL/GenBank/DDBJ whole genome shotgun (WGS) entry which is preliminary data.</text>
</comment>
<feature type="region of interest" description="Disordered" evidence="12">
    <location>
        <begin position="618"/>
        <end position="706"/>
    </location>
</feature>
<name>A0A9Q0KKY0_9MAGN</name>
<sequence>MGSVLPNNDGGGTKGLAELNSYVYEEPKEVRNGVVGEGQGLSEEDESRVNEVTEDVNEGHEGSIQPLAVVQQQPKQPQGSVVCWERFLPLRSLKVLLVENDDSTRHVISALLRNCSYEVITASTGLQAWKILEDLTNHIDLVLTEVVMPTLSGIGLLYKIMSHKTCKNIPVIMMSSHDSMGIVFKCLSKGAVDFLVKPIRKNELKNLWQHIWRRCHSSSDSGSESGIQTQKSAKSKSVDKSDNNTSSNDEDDNGSIGLNVGDGSDNGSGTQSSWTKQAVEVDSPQPISPWDQIADPPNSTCAQVIHPKTEALGSEWVLATAARECKEQDTVAMGNDLEIGVPRNSDFQLAYPSEKISTKFSGTKQEKLPKLDCKEDGEQIDKRPELNNEKPIGKMRSQAAELIATVSNRTNHQVETGVSEVPNALSKILNIRDETVSNSAELPFLELSLKRSQGVGDVRPAPLDERNVLRHSDLSAFSRTAPLDERNVLKHSDLSAFSRYNTASTANQVPTGNVGSCSPLGNSEGLKAELHKFLSYSNGTPQNQQSNGSSNNNDMGSTSKNSFTKPAFLSDKCASTSTTNSLHPSAFQPVQTGCIRPPLQIIPKKANDGAATIIQTQPKGSNQQVQVQHHHYHHHHHHHHHHKQQQQQPQPNPDDCSLQNVAAAAPQGGSSNVFDVAMEGSTGNSSQNGSASGSNHGSTGQNGSSTAMNIVGMKMESDNGIAGKNEADGCSGSGRSGVDQNRFAQRVAVLTKFRQKRKERCFEKKVRYQSRKKLAEQRPRVRGQFVRQAVSEQHLGLYLVVDLVDCHCTEVCLENCQTEIEPNISVGSYSCRGRKWKLIWNPGAWNLLREEARNSATGLYESILIFKLPELTEQESASQTYHQSTIYMEFLSQLLPSYSTLWRSRSAPGCTSKIVGTERMVIAKPIASRPCSSFRSFSELLAGAINASLPCSYSETVVAAIRPKTVRIKPVTNRALGSGVVSSQAEVSEAAGRDSCKKALEQSSKTTVVYKPLAKVASRTTASLLANQGNFEIIYRKAPALRKAQCQQEDQAKHSSETHFSSNPSQKLQSQVKINHASEASKMTLQNLEDNQKCMVPSASGDRPSYDGYNWRKYGQKQVKGSKYPRSYYKCTHPNCPVKKKVERSYDGQIAEIVYKGDHNHSKPQPPKRPSSGTQEQGFVCDGTGQDTSNPLWTDTLNELNEGSEGRIENQNEVGLSVYPTYPDRGLTSYDPVATDAFNSGIRTSDDSCGLSGDIEDGSRGVDANDTEPKCKRRKNEHQSDDLCVLLGESVREPRVVVQNSTDSEIIGDGFRWRKYGQKVVKGNPYPRSYYRCTSLKCNMRKHVERAMDDPTAFITKYEGKHNHDTPVTKNLNTVGSDPDSVAPANKSKRK</sequence>
<dbReference type="EMBL" id="JAMYWD010000005">
    <property type="protein sequence ID" value="KAJ4972379.1"/>
    <property type="molecule type" value="Genomic_DNA"/>
</dbReference>
<comment type="similarity">
    <text evidence="2">Belongs to the ARR-like family.</text>
</comment>
<dbReference type="CDD" id="cd17582">
    <property type="entry name" value="psREC_PRR"/>
    <property type="match status" value="1"/>
</dbReference>
<keyword evidence="8" id="KW-0804">Transcription</keyword>
<keyword evidence="4" id="KW-0902">Two-component regulatory system</keyword>
<comment type="caution">
    <text evidence="10">Lacks conserved residue(s) required for the propagation of feature annotation.</text>
</comment>
<dbReference type="InterPro" id="IPR003657">
    <property type="entry name" value="WRKY_dom"/>
</dbReference>
<feature type="compositionally biased region" description="Polar residues" evidence="12">
    <location>
        <begin position="1058"/>
        <end position="1073"/>
    </location>
</feature>
<feature type="region of interest" description="Disordered" evidence="12">
    <location>
        <begin position="1045"/>
        <end position="1073"/>
    </location>
</feature>
<feature type="region of interest" description="Disordered" evidence="12">
    <location>
        <begin position="1249"/>
        <end position="1275"/>
    </location>
</feature>
<proteinExistence type="inferred from homology"/>
<dbReference type="SMART" id="SM00774">
    <property type="entry name" value="WRKY"/>
    <property type="match status" value="2"/>
</dbReference>
<dbReference type="PANTHER" id="PTHR31221">
    <property type="entry name" value="WRKY TRANSCRIPTION FACTOR PROTEIN 1-RELATED"/>
    <property type="match status" value="1"/>
</dbReference>
<dbReference type="InterPro" id="IPR011006">
    <property type="entry name" value="CheY-like_superfamily"/>
</dbReference>
<dbReference type="SMART" id="SM00448">
    <property type="entry name" value="REC"/>
    <property type="match status" value="1"/>
</dbReference>
<keyword evidence="17" id="KW-1185">Reference proteome</keyword>
<dbReference type="GO" id="GO:0048511">
    <property type="term" value="P:rhythmic process"/>
    <property type="evidence" value="ECO:0007669"/>
    <property type="project" value="UniProtKB-KW"/>
</dbReference>
<feature type="compositionally biased region" description="Low complexity" evidence="12">
    <location>
        <begin position="537"/>
        <end position="559"/>
    </location>
</feature>
<comment type="subcellular location">
    <subcellularLocation>
        <location evidence="1 11">Nucleus</location>
    </subcellularLocation>
</comment>
<evidence type="ECO:0000256" key="9">
    <source>
        <dbReference type="ARBA" id="ARBA00023242"/>
    </source>
</evidence>
<keyword evidence="9 11" id="KW-0539">Nucleus</keyword>
<organism evidence="16 17">
    <name type="scientific">Protea cynaroides</name>
    <dbReference type="NCBI Taxonomy" id="273540"/>
    <lineage>
        <taxon>Eukaryota</taxon>
        <taxon>Viridiplantae</taxon>
        <taxon>Streptophyta</taxon>
        <taxon>Embryophyta</taxon>
        <taxon>Tracheophyta</taxon>
        <taxon>Spermatophyta</taxon>
        <taxon>Magnoliopsida</taxon>
        <taxon>Proteales</taxon>
        <taxon>Proteaceae</taxon>
        <taxon>Protea</taxon>
    </lineage>
</organism>